<feature type="region of interest" description="Disordered" evidence="1">
    <location>
        <begin position="1"/>
        <end position="66"/>
    </location>
</feature>
<reference evidence="4" key="1">
    <citation type="journal article" date="2017" name="Nat. Microbiol.">
        <title>Global analysis of biosynthetic gene clusters reveals vast potential of secondary metabolite production in Penicillium species.</title>
        <authorList>
            <person name="Nielsen J.C."/>
            <person name="Grijseels S."/>
            <person name="Prigent S."/>
            <person name="Ji B."/>
            <person name="Dainat J."/>
            <person name="Nielsen K.F."/>
            <person name="Frisvad J.C."/>
            <person name="Workman M."/>
            <person name="Nielsen J."/>
        </authorList>
    </citation>
    <scope>NUCLEOTIDE SEQUENCE [LARGE SCALE GENOMIC DNA]</scope>
    <source>
        <strain evidence="4">IBT 4502</strain>
    </source>
</reference>
<gene>
    <name evidence="3" type="ORF">PENPOL_c008G02740</name>
</gene>
<feature type="transmembrane region" description="Helical" evidence="2">
    <location>
        <begin position="74"/>
        <end position="98"/>
    </location>
</feature>
<protein>
    <submittedName>
        <fullName evidence="3">Uncharacterized protein</fullName>
    </submittedName>
</protein>
<dbReference type="OrthoDB" id="5376804at2759"/>
<dbReference type="Pfam" id="PF11374">
    <property type="entry name" value="DUF3176"/>
    <property type="match status" value="1"/>
</dbReference>
<dbReference type="EMBL" id="MDYM01000008">
    <property type="protein sequence ID" value="OQD63914.1"/>
    <property type="molecule type" value="Genomic_DNA"/>
</dbReference>
<name>A0A1V6NGM7_PENPO</name>
<proteinExistence type="predicted"/>
<keyword evidence="4" id="KW-1185">Reference proteome</keyword>
<feature type="compositionally biased region" description="Polar residues" evidence="1">
    <location>
        <begin position="23"/>
        <end position="47"/>
    </location>
</feature>
<evidence type="ECO:0000256" key="1">
    <source>
        <dbReference type="SAM" id="MobiDB-lite"/>
    </source>
</evidence>
<feature type="transmembrane region" description="Helical" evidence="2">
    <location>
        <begin position="533"/>
        <end position="556"/>
    </location>
</feature>
<evidence type="ECO:0000313" key="4">
    <source>
        <dbReference type="Proteomes" id="UP000191408"/>
    </source>
</evidence>
<dbReference type="PANTHER" id="PTHR35394">
    <property type="entry name" value="DUF3176 DOMAIN-CONTAINING PROTEIN"/>
    <property type="match status" value="1"/>
</dbReference>
<feature type="compositionally biased region" description="Polar residues" evidence="1">
    <location>
        <begin position="1"/>
        <end position="11"/>
    </location>
</feature>
<comment type="caution">
    <text evidence="3">The sequence shown here is derived from an EMBL/GenBank/DDBJ whole genome shotgun (WGS) entry which is preliminary data.</text>
</comment>
<dbReference type="AlphaFoldDB" id="A0A1V6NGM7"/>
<sequence>MATHTAYTSLSPPRRSSPIEQAGTESLNPQPDPSSPHTSPSESQPLSDITGRENEALPSKKPKKKEPFDWAGSWVWEIASATSSVVCIALLIGFLAYINGASYGDWQYHISPNAVVSVIATAAKAAMIIPVSSCLGQIKWNQYRSHTHTPLYHMQVLDQASRGPWGACEALWTVTPGLATAGAILMILSVAIDPFSQQILAFPSREVAAGKNETALIQKTHEYSPPWALNGSDTVNINNILVTQTLSYNLDAPLLVAILSGLSLQNKPLDPVCTTGRCRYPDFVSLGICSDCIDVTQQTTQKCSASRSGASFGPHEWSLVTDMCNYTSPNNFTFAATPKHFSIDDDGFMAVQNPWTSQTRTDGARIWGIQNPILSFFGAKYPGASFWTLDNYTRPETKPAMTECAVYFCEKEYTQNTFTPGHSIRPSRTQQLLRDLTPPKETKPLSEDAVYAFNELTYLAMANALDNLLNTTIAADEHPSYLDISTILYTQHNISESITAMADSMTDVMRRGKKAVMVDGQALRTETFIHVRWMSIIFTATIVTLSIVLLAATVIVSRGPYAVLWKSSVLPLLISHVQPRPEHDMHSIRKVDELGRIAKKTKVLMEDEPSNLVFVEN</sequence>
<evidence type="ECO:0000256" key="2">
    <source>
        <dbReference type="SAM" id="Phobius"/>
    </source>
</evidence>
<feature type="transmembrane region" description="Helical" evidence="2">
    <location>
        <begin position="110"/>
        <end position="135"/>
    </location>
</feature>
<feature type="transmembrane region" description="Helical" evidence="2">
    <location>
        <begin position="170"/>
        <end position="192"/>
    </location>
</feature>
<dbReference type="Proteomes" id="UP000191408">
    <property type="component" value="Unassembled WGS sequence"/>
</dbReference>
<keyword evidence="2" id="KW-1133">Transmembrane helix</keyword>
<evidence type="ECO:0000313" key="3">
    <source>
        <dbReference type="EMBL" id="OQD63914.1"/>
    </source>
</evidence>
<dbReference type="InterPro" id="IPR021514">
    <property type="entry name" value="DUF3176"/>
</dbReference>
<dbReference type="PANTHER" id="PTHR35394:SF5">
    <property type="entry name" value="DUF3176 DOMAIN-CONTAINING PROTEIN"/>
    <property type="match status" value="1"/>
</dbReference>
<keyword evidence="2" id="KW-0812">Transmembrane</keyword>
<keyword evidence="2" id="KW-0472">Membrane</keyword>
<organism evidence="3 4">
    <name type="scientific">Penicillium polonicum</name>
    <dbReference type="NCBI Taxonomy" id="60169"/>
    <lineage>
        <taxon>Eukaryota</taxon>
        <taxon>Fungi</taxon>
        <taxon>Dikarya</taxon>
        <taxon>Ascomycota</taxon>
        <taxon>Pezizomycotina</taxon>
        <taxon>Eurotiomycetes</taxon>
        <taxon>Eurotiomycetidae</taxon>
        <taxon>Eurotiales</taxon>
        <taxon>Aspergillaceae</taxon>
        <taxon>Penicillium</taxon>
    </lineage>
</organism>
<accession>A0A1V6NGM7</accession>